<gene>
    <name evidence="2" type="ORF">EIP91_002406</name>
</gene>
<sequence>MGVFTSKPSRPAAGMFTMTVPMNASDGPVVVYLPRFLEEGQRSVPYHEPEHADWHREQSEPVAGDDVGSGSEVARLSDSEDINDAMHPPSRSPSAFPESNASLANPPSISTSRRTRSPSISESTSVAAPSNAANPVVNNPAYITRPRQTAFLKLPNVQHATVSYFDVYELKLQTPTRPPSEGELPGLKAYDVVDDVNAVP</sequence>
<proteinExistence type="predicted"/>
<feature type="region of interest" description="Disordered" evidence="1">
    <location>
        <begin position="47"/>
        <end position="137"/>
    </location>
</feature>
<organism evidence="2 3">
    <name type="scientific">Steccherinum ochraceum</name>
    <dbReference type="NCBI Taxonomy" id="92696"/>
    <lineage>
        <taxon>Eukaryota</taxon>
        <taxon>Fungi</taxon>
        <taxon>Dikarya</taxon>
        <taxon>Basidiomycota</taxon>
        <taxon>Agaricomycotina</taxon>
        <taxon>Agaricomycetes</taxon>
        <taxon>Polyporales</taxon>
        <taxon>Steccherinaceae</taxon>
        <taxon>Steccherinum</taxon>
    </lineage>
</organism>
<dbReference type="EMBL" id="RWJN01000170">
    <property type="protein sequence ID" value="TCD65638.1"/>
    <property type="molecule type" value="Genomic_DNA"/>
</dbReference>
<name>A0A4R0RPB0_9APHY</name>
<dbReference type="AlphaFoldDB" id="A0A4R0RPB0"/>
<feature type="compositionally biased region" description="Low complexity" evidence="1">
    <location>
        <begin position="106"/>
        <end position="137"/>
    </location>
</feature>
<keyword evidence="3" id="KW-1185">Reference proteome</keyword>
<reference evidence="2 3" key="1">
    <citation type="submission" date="2018-11" db="EMBL/GenBank/DDBJ databases">
        <title>Genome assembly of Steccherinum ochraceum LE-BIN_3174, the white-rot fungus of the Steccherinaceae family (The Residual Polyporoid clade, Polyporales, Basidiomycota).</title>
        <authorList>
            <person name="Fedorova T.V."/>
            <person name="Glazunova O.A."/>
            <person name="Landesman E.O."/>
            <person name="Moiseenko K.V."/>
            <person name="Psurtseva N.V."/>
            <person name="Savinova O.S."/>
            <person name="Shakhova N.V."/>
            <person name="Tyazhelova T.V."/>
            <person name="Vasina D.V."/>
        </authorList>
    </citation>
    <scope>NUCLEOTIDE SEQUENCE [LARGE SCALE GENOMIC DNA]</scope>
    <source>
        <strain evidence="2 3">LE-BIN_3174</strain>
    </source>
</reference>
<evidence type="ECO:0000256" key="1">
    <source>
        <dbReference type="SAM" id="MobiDB-lite"/>
    </source>
</evidence>
<evidence type="ECO:0000313" key="2">
    <source>
        <dbReference type="EMBL" id="TCD65638.1"/>
    </source>
</evidence>
<accession>A0A4R0RPB0</accession>
<dbReference type="Proteomes" id="UP000292702">
    <property type="component" value="Unassembled WGS sequence"/>
</dbReference>
<comment type="caution">
    <text evidence="2">The sequence shown here is derived from an EMBL/GenBank/DDBJ whole genome shotgun (WGS) entry which is preliminary data.</text>
</comment>
<evidence type="ECO:0000313" key="3">
    <source>
        <dbReference type="Proteomes" id="UP000292702"/>
    </source>
</evidence>
<feature type="compositionally biased region" description="Basic and acidic residues" evidence="1">
    <location>
        <begin position="47"/>
        <end position="59"/>
    </location>
</feature>
<protein>
    <submittedName>
        <fullName evidence="2">Uncharacterized protein</fullName>
    </submittedName>
</protein>